<keyword evidence="4 10" id="KW-0575">Peroxidase</keyword>
<dbReference type="GO" id="GO:0005829">
    <property type="term" value="C:cytosol"/>
    <property type="evidence" value="ECO:0007669"/>
    <property type="project" value="TreeGrafter"/>
</dbReference>
<dbReference type="InterPro" id="IPR029062">
    <property type="entry name" value="Class_I_gatase-like"/>
</dbReference>
<dbReference type="AlphaFoldDB" id="A0A517TXH9"/>
<dbReference type="Pfam" id="PF00199">
    <property type="entry name" value="Catalase"/>
    <property type="match status" value="1"/>
</dbReference>
<evidence type="ECO:0000259" key="16">
    <source>
        <dbReference type="SMART" id="SM01060"/>
    </source>
</evidence>
<dbReference type="PROSITE" id="PS00437">
    <property type="entry name" value="CATALASE_1"/>
    <property type="match status" value="1"/>
</dbReference>
<reference evidence="17 18" key="1">
    <citation type="submission" date="2019-02" db="EMBL/GenBank/DDBJ databases">
        <title>Deep-cultivation of Planctomycetes and their phenomic and genomic characterization uncovers novel biology.</title>
        <authorList>
            <person name="Wiegand S."/>
            <person name="Jogler M."/>
            <person name="Boedeker C."/>
            <person name="Pinto D."/>
            <person name="Vollmers J."/>
            <person name="Rivas-Marin E."/>
            <person name="Kohn T."/>
            <person name="Peeters S.H."/>
            <person name="Heuer A."/>
            <person name="Rast P."/>
            <person name="Oberbeckmann S."/>
            <person name="Bunk B."/>
            <person name="Jeske O."/>
            <person name="Meyerdierks A."/>
            <person name="Storesund J.E."/>
            <person name="Kallscheuer N."/>
            <person name="Luecker S."/>
            <person name="Lage O.M."/>
            <person name="Pohl T."/>
            <person name="Merkel B.J."/>
            <person name="Hornburger P."/>
            <person name="Mueller R.-W."/>
            <person name="Bruemmer F."/>
            <person name="Labrenz M."/>
            <person name="Spormann A.M."/>
            <person name="Op den Camp H."/>
            <person name="Overmann J."/>
            <person name="Amann R."/>
            <person name="Jetten M.S.M."/>
            <person name="Mascher T."/>
            <person name="Medema M.H."/>
            <person name="Devos D.P."/>
            <person name="Kaster A.-K."/>
            <person name="Ovreas L."/>
            <person name="Rohde M."/>
            <person name="Galperin M.Y."/>
            <person name="Jogler C."/>
        </authorList>
    </citation>
    <scope>NUCLEOTIDE SEQUENCE [LARGE SCALE GENOMIC DNA]</scope>
    <source>
        <strain evidence="17 18">I41</strain>
    </source>
</reference>
<evidence type="ECO:0000256" key="8">
    <source>
        <dbReference type="ARBA" id="ARBA00023004"/>
    </source>
</evidence>
<evidence type="ECO:0000256" key="12">
    <source>
        <dbReference type="PIRSR" id="PIRSR038927-2"/>
    </source>
</evidence>
<dbReference type="SUPFAM" id="SSF52317">
    <property type="entry name" value="Class I glutamine amidotransferase-like"/>
    <property type="match status" value="1"/>
</dbReference>
<dbReference type="CDD" id="cd03132">
    <property type="entry name" value="GATase1_catalase"/>
    <property type="match status" value="1"/>
</dbReference>
<dbReference type="InterPro" id="IPR043156">
    <property type="entry name" value="Catalase_clade2_helical"/>
</dbReference>
<feature type="active site" evidence="11">
    <location>
        <position position="157"/>
    </location>
</feature>
<evidence type="ECO:0000256" key="5">
    <source>
        <dbReference type="ARBA" id="ARBA00022617"/>
    </source>
</evidence>
<evidence type="ECO:0000313" key="17">
    <source>
        <dbReference type="EMBL" id="QDT73082.1"/>
    </source>
</evidence>
<dbReference type="GO" id="GO:0042744">
    <property type="term" value="P:hydrogen peroxide catabolic process"/>
    <property type="evidence" value="ECO:0007669"/>
    <property type="project" value="UniProtKB-UniRule"/>
</dbReference>
<comment type="similarity">
    <text evidence="2">Belongs to the catalase family. HPII subfamily.</text>
</comment>
<feature type="binding site" description="axial binding residue" evidence="12">
    <location>
        <position position="371"/>
    </location>
    <ligand>
        <name>heme</name>
        <dbReference type="ChEBI" id="CHEBI:30413"/>
    </ligand>
    <ligandPart>
        <name>Fe</name>
        <dbReference type="ChEBI" id="CHEBI:18248"/>
    </ligandPart>
</feature>
<feature type="region of interest" description="Disordered" evidence="15">
    <location>
        <begin position="1"/>
        <end position="51"/>
    </location>
</feature>
<dbReference type="GO" id="GO:0006979">
    <property type="term" value="P:response to oxidative stress"/>
    <property type="evidence" value="ECO:0007669"/>
    <property type="project" value="InterPro"/>
</dbReference>
<feature type="domain" description="Catalase core" evidence="16">
    <location>
        <begin position="37"/>
        <end position="425"/>
    </location>
</feature>
<dbReference type="PRINTS" id="PR00067">
    <property type="entry name" value="CATALASE"/>
</dbReference>
<dbReference type="SUPFAM" id="SSF56634">
    <property type="entry name" value="Heme-dependent catalase-like"/>
    <property type="match status" value="1"/>
</dbReference>
<dbReference type="InterPro" id="IPR020835">
    <property type="entry name" value="Catalase_sf"/>
</dbReference>
<dbReference type="PROSITE" id="PS51402">
    <property type="entry name" value="CATALASE_3"/>
    <property type="match status" value="1"/>
</dbReference>
<proteinExistence type="inferred from homology"/>
<accession>A0A517TXH9</accession>
<dbReference type="Pfam" id="PF06628">
    <property type="entry name" value="Catalase-rel"/>
    <property type="match status" value="1"/>
</dbReference>
<dbReference type="Gene3D" id="3.40.50.880">
    <property type="match status" value="1"/>
</dbReference>
<evidence type="ECO:0000256" key="7">
    <source>
        <dbReference type="ARBA" id="ARBA00023002"/>
    </source>
</evidence>
<comment type="function">
    <text evidence="10">Decomposes hydrogen peroxide into water and oxygen; serves to protect cells from the toxic effects of hydrogen peroxide.</text>
</comment>
<evidence type="ECO:0000256" key="2">
    <source>
        <dbReference type="ARBA" id="ARBA00010660"/>
    </source>
</evidence>
<gene>
    <name evidence="17" type="primary">katE</name>
    <name evidence="17" type="ORF">I41_22710</name>
</gene>
<dbReference type="Gene3D" id="2.40.180.10">
    <property type="entry name" value="Catalase core domain"/>
    <property type="match status" value="1"/>
</dbReference>
<dbReference type="KEGG" id="llh:I41_22710"/>
<dbReference type="InterPro" id="IPR018028">
    <property type="entry name" value="Catalase"/>
</dbReference>
<feature type="binding site" evidence="13">
    <location>
        <position position="170"/>
    </location>
    <ligand>
        <name>heme</name>
        <dbReference type="ChEBI" id="CHEBI:30413"/>
    </ligand>
</feature>
<dbReference type="PROSITE" id="PS00438">
    <property type="entry name" value="CATALASE_2"/>
    <property type="match status" value="1"/>
</dbReference>
<dbReference type="InterPro" id="IPR011614">
    <property type="entry name" value="Catalase_core"/>
</dbReference>
<evidence type="ECO:0000256" key="14">
    <source>
        <dbReference type="RuleBase" id="RU000498"/>
    </source>
</evidence>
<dbReference type="Proteomes" id="UP000317909">
    <property type="component" value="Chromosome"/>
</dbReference>
<evidence type="ECO:0000256" key="3">
    <source>
        <dbReference type="ARBA" id="ARBA00012314"/>
    </source>
</evidence>
<dbReference type="PANTHER" id="PTHR42821:SF1">
    <property type="entry name" value="CATALASE-B"/>
    <property type="match status" value="1"/>
</dbReference>
<keyword evidence="5 10" id="KW-0349">Heme</keyword>
<keyword evidence="9 10" id="KW-0376">Hydrogen peroxide</keyword>
<comment type="catalytic activity">
    <reaction evidence="10 14">
        <text>2 H2O2 = O2 + 2 H2O</text>
        <dbReference type="Rhea" id="RHEA:20309"/>
        <dbReference type="ChEBI" id="CHEBI:15377"/>
        <dbReference type="ChEBI" id="CHEBI:15379"/>
        <dbReference type="ChEBI" id="CHEBI:16240"/>
        <dbReference type="EC" id="1.11.1.6"/>
    </reaction>
</comment>
<dbReference type="OrthoDB" id="9760293at2"/>
<dbReference type="GO" id="GO:0046872">
    <property type="term" value="F:metal ion binding"/>
    <property type="evidence" value="ECO:0007669"/>
    <property type="project" value="UniProtKB-KW"/>
</dbReference>
<dbReference type="FunFam" id="2.40.180.10:FF:000003">
    <property type="entry name" value="Catalase"/>
    <property type="match status" value="1"/>
</dbReference>
<dbReference type="EMBL" id="CP036339">
    <property type="protein sequence ID" value="QDT73082.1"/>
    <property type="molecule type" value="Genomic_DNA"/>
</dbReference>
<dbReference type="RefSeq" id="WP_145432581.1">
    <property type="nucleotide sequence ID" value="NZ_CP036339.1"/>
</dbReference>
<sequence>MAKRPSAAKSVGSEIKETSGAGGELHQVTADPSRWLTTNQGLPVADDQNSLKAGARGPTLLEDFHFREKITHFDHERIPERVVHARGYGAHGFFQAYAGNEDLTKAAFLCDSQAKTPLFCRFSTVAGSEGSVDTPRDVRGFAVKFYTSQGNYDLVGNNIPVFFIQDAIKFPDLIHAVKPEPDRAFPQAASAHDTFWDFVSLTPESTHMLLWAMSDRALPRSFRMMQGFGVHTFRLINAKGKATLVKFHWRPKLGAFSLIWDEAVAIAGADPDFHRRDLWDAIQAGDFPEWELSVQAFDEKQAAKFDFDVLDPTKLIPEEIIPLRPLGKMVLNRMPDNFFAETEQVAFCPANIVPGIDFSEDPLLQGRLFSYLDTQLSRLGSANFQEIPINAAKCPWQNLQRDGHMRMRVDPSRTSYEPNSLDMTAPREAGADGFQTFAAPTEGTKLRIRPESFADHYTQAHLFYKSMTEPEQRHIAAAFAFELGKCREVKIRTRMLGHLQHVDAQLAETVAAKLGMPGQADKITPAVPTNLKVKPSPALSQYRDPPLTIAGKKIGLLVTDGSDAKLIDALVKKAKSEQANVQIVAPAVGGFVDSEGVKRPADHFLAGAPSALFDAVVLAPAADGVPDLLKLAASVDWLRMAFAHLKIIGHTSDAAPLFEAAHVDPHADDGLVAIKNAKVADFIAAAKRHRIWEREPNVR</sequence>
<evidence type="ECO:0000256" key="11">
    <source>
        <dbReference type="PIRSR" id="PIRSR038927-1"/>
    </source>
</evidence>
<protein>
    <recommendedName>
        <fullName evidence="3 10">Catalase</fullName>
        <ecNumber evidence="3 10">1.11.1.6</ecNumber>
    </recommendedName>
</protein>
<evidence type="ECO:0000256" key="15">
    <source>
        <dbReference type="SAM" id="MobiDB-lite"/>
    </source>
</evidence>
<feature type="binding site" evidence="13">
    <location>
        <position position="121"/>
    </location>
    <ligand>
        <name>heme</name>
        <dbReference type="ChEBI" id="CHEBI:30413"/>
    </ligand>
</feature>
<evidence type="ECO:0000256" key="10">
    <source>
        <dbReference type="PIRNR" id="PIRNR038927"/>
    </source>
</evidence>
<dbReference type="InterPro" id="IPR010582">
    <property type="entry name" value="Catalase_immune_responsive"/>
</dbReference>
<dbReference type="InterPro" id="IPR024708">
    <property type="entry name" value="Catalase_AS"/>
</dbReference>
<dbReference type="InterPro" id="IPR041399">
    <property type="entry name" value="Catalase_large_C"/>
</dbReference>
<keyword evidence="6 10" id="KW-0479">Metal-binding</keyword>
<dbReference type="EC" id="1.11.1.6" evidence="3 10"/>
<keyword evidence="7 10" id="KW-0560">Oxidoreductase</keyword>
<feature type="binding site" evidence="13">
    <location>
        <position position="81"/>
    </location>
    <ligand>
        <name>heme</name>
        <dbReference type="ChEBI" id="CHEBI:30413"/>
    </ligand>
</feature>
<keyword evidence="8 10" id="KW-0408">Iron</keyword>
<feature type="binding site" evidence="13">
    <location>
        <position position="378"/>
    </location>
    <ligand>
        <name>heme</name>
        <dbReference type="ChEBI" id="CHEBI:30413"/>
    </ligand>
</feature>
<evidence type="ECO:0000256" key="9">
    <source>
        <dbReference type="ARBA" id="ARBA00023324"/>
    </source>
</evidence>
<dbReference type="SMART" id="SM01060">
    <property type="entry name" value="Catalase"/>
    <property type="match status" value="1"/>
</dbReference>
<dbReference type="GO" id="GO:0020037">
    <property type="term" value="F:heme binding"/>
    <property type="evidence" value="ECO:0007669"/>
    <property type="project" value="UniProtKB-UniRule"/>
</dbReference>
<dbReference type="GO" id="GO:0004096">
    <property type="term" value="F:catalase activity"/>
    <property type="evidence" value="ECO:0007669"/>
    <property type="project" value="UniProtKB-UniRule"/>
</dbReference>
<evidence type="ECO:0000256" key="4">
    <source>
        <dbReference type="ARBA" id="ARBA00022559"/>
    </source>
</evidence>
<evidence type="ECO:0000256" key="13">
    <source>
        <dbReference type="PIRSR" id="PIRSR038927-3"/>
    </source>
</evidence>
<dbReference type="PANTHER" id="PTHR42821">
    <property type="entry name" value="CATALASE"/>
    <property type="match status" value="1"/>
</dbReference>
<dbReference type="InterPro" id="IPR024712">
    <property type="entry name" value="Catalase_clade2"/>
</dbReference>
<name>A0A517TXH9_9BACT</name>
<evidence type="ECO:0000256" key="1">
    <source>
        <dbReference type="ARBA" id="ARBA00001971"/>
    </source>
</evidence>
<dbReference type="Pfam" id="PF18011">
    <property type="entry name" value="Catalase_C"/>
    <property type="match status" value="1"/>
</dbReference>
<keyword evidence="18" id="KW-1185">Reference proteome</keyword>
<dbReference type="PIRSF" id="PIRSF038927">
    <property type="entry name" value="Catalase_clade2"/>
    <property type="match status" value="1"/>
</dbReference>
<feature type="active site" evidence="11">
    <location>
        <position position="84"/>
    </location>
</feature>
<evidence type="ECO:0000313" key="18">
    <source>
        <dbReference type="Proteomes" id="UP000317909"/>
    </source>
</evidence>
<comment type="cofactor">
    <cofactor evidence="1 10 12">
        <name>heme</name>
        <dbReference type="ChEBI" id="CHEBI:30413"/>
    </cofactor>
</comment>
<dbReference type="Gene3D" id="1.20.1370.20">
    <property type="match status" value="1"/>
</dbReference>
<dbReference type="InterPro" id="IPR002226">
    <property type="entry name" value="Catalase_haem_BS"/>
</dbReference>
<feature type="binding site" evidence="13">
    <location>
        <position position="367"/>
    </location>
    <ligand>
        <name>heme</name>
        <dbReference type="ChEBI" id="CHEBI:30413"/>
    </ligand>
</feature>
<feature type="compositionally biased region" description="Polar residues" evidence="15">
    <location>
        <begin position="35"/>
        <end position="51"/>
    </location>
</feature>
<evidence type="ECO:0000256" key="6">
    <source>
        <dbReference type="ARBA" id="ARBA00022723"/>
    </source>
</evidence>
<organism evidence="17 18">
    <name type="scientific">Lacipirellula limnantheis</name>
    <dbReference type="NCBI Taxonomy" id="2528024"/>
    <lineage>
        <taxon>Bacteria</taxon>
        <taxon>Pseudomonadati</taxon>
        <taxon>Planctomycetota</taxon>
        <taxon>Planctomycetia</taxon>
        <taxon>Pirellulales</taxon>
        <taxon>Lacipirellulaceae</taxon>
        <taxon>Lacipirellula</taxon>
    </lineage>
</organism>